<gene>
    <name evidence="13" type="ORF">V5R04_06150</name>
</gene>
<evidence type="ECO:0000256" key="9">
    <source>
        <dbReference type="ARBA" id="ARBA00061644"/>
    </source>
</evidence>
<feature type="transmembrane region" description="Helical" evidence="10">
    <location>
        <begin position="336"/>
        <end position="354"/>
    </location>
</feature>
<feature type="domain" description="ABC transporter" evidence="11">
    <location>
        <begin position="397"/>
        <end position="636"/>
    </location>
</feature>
<name>A0AAU7DYM9_9MICO</name>
<dbReference type="InterPro" id="IPR027417">
    <property type="entry name" value="P-loop_NTPase"/>
</dbReference>
<feature type="domain" description="ABC transmembrane type-1" evidence="12">
    <location>
        <begin position="77"/>
        <end position="362"/>
    </location>
</feature>
<evidence type="ECO:0000256" key="4">
    <source>
        <dbReference type="ARBA" id="ARBA00022692"/>
    </source>
</evidence>
<evidence type="ECO:0000313" key="13">
    <source>
        <dbReference type="EMBL" id="XBH22795.1"/>
    </source>
</evidence>
<proteinExistence type="inferred from homology"/>
<keyword evidence="7 10" id="KW-1133">Transmembrane helix</keyword>
<dbReference type="InterPro" id="IPR039421">
    <property type="entry name" value="Type_1_exporter"/>
</dbReference>
<keyword evidence="2" id="KW-0813">Transport</keyword>
<feature type="transmembrane region" description="Helical" evidence="10">
    <location>
        <begin position="72"/>
        <end position="96"/>
    </location>
</feature>
<protein>
    <submittedName>
        <fullName evidence="13">ABC transporter ATP-binding protein</fullName>
    </submittedName>
</protein>
<dbReference type="SUPFAM" id="SSF90123">
    <property type="entry name" value="ABC transporter transmembrane region"/>
    <property type="match status" value="1"/>
</dbReference>
<dbReference type="FunFam" id="3.40.50.300:FF:000299">
    <property type="entry name" value="ABC transporter ATP-binding protein/permease"/>
    <property type="match status" value="1"/>
</dbReference>
<evidence type="ECO:0000256" key="2">
    <source>
        <dbReference type="ARBA" id="ARBA00022448"/>
    </source>
</evidence>
<evidence type="ECO:0000256" key="6">
    <source>
        <dbReference type="ARBA" id="ARBA00022840"/>
    </source>
</evidence>
<evidence type="ECO:0000256" key="3">
    <source>
        <dbReference type="ARBA" id="ARBA00022475"/>
    </source>
</evidence>
<feature type="transmembrane region" description="Helical" evidence="10">
    <location>
        <begin position="187"/>
        <end position="207"/>
    </location>
</feature>
<dbReference type="Pfam" id="PF00005">
    <property type="entry name" value="ABC_tran"/>
    <property type="match status" value="1"/>
</dbReference>
<dbReference type="SUPFAM" id="SSF52540">
    <property type="entry name" value="P-loop containing nucleoside triphosphate hydrolases"/>
    <property type="match status" value="1"/>
</dbReference>
<keyword evidence="5" id="KW-0547">Nucleotide-binding</keyword>
<feature type="transmembrane region" description="Helical" evidence="10">
    <location>
        <begin position="255"/>
        <end position="274"/>
    </location>
</feature>
<dbReference type="InterPro" id="IPR011527">
    <property type="entry name" value="ABC1_TM_dom"/>
</dbReference>
<dbReference type="Gene3D" id="3.40.50.300">
    <property type="entry name" value="P-loop containing nucleotide triphosphate hydrolases"/>
    <property type="match status" value="1"/>
</dbReference>
<dbReference type="GO" id="GO:0015421">
    <property type="term" value="F:ABC-type oligopeptide transporter activity"/>
    <property type="evidence" value="ECO:0007669"/>
    <property type="project" value="TreeGrafter"/>
</dbReference>
<dbReference type="GO" id="GO:0005886">
    <property type="term" value="C:plasma membrane"/>
    <property type="evidence" value="ECO:0007669"/>
    <property type="project" value="UniProtKB-SubCell"/>
</dbReference>
<dbReference type="InterPro" id="IPR036640">
    <property type="entry name" value="ABC1_TM_sf"/>
</dbReference>
<keyword evidence="6 13" id="KW-0067">ATP-binding</keyword>
<dbReference type="PROSITE" id="PS50929">
    <property type="entry name" value="ABC_TM1F"/>
    <property type="match status" value="1"/>
</dbReference>
<feature type="transmembrane region" description="Helical" evidence="10">
    <location>
        <begin position="300"/>
        <end position="324"/>
    </location>
</feature>
<dbReference type="AlphaFoldDB" id="A0AAU7DYM9"/>
<dbReference type="Pfam" id="PF00664">
    <property type="entry name" value="ABC_membrane"/>
    <property type="match status" value="1"/>
</dbReference>
<feature type="transmembrane region" description="Helical" evidence="10">
    <location>
        <begin position="213"/>
        <end position="234"/>
    </location>
</feature>
<accession>A0AAU7DYM9</accession>
<dbReference type="GO" id="GO:0016887">
    <property type="term" value="F:ATP hydrolysis activity"/>
    <property type="evidence" value="ECO:0007669"/>
    <property type="project" value="InterPro"/>
</dbReference>
<dbReference type="SMART" id="SM00382">
    <property type="entry name" value="AAA"/>
    <property type="match status" value="1"/>
</dbReference>
<dbReference type="PROSITE" id="PS00211">
    <property type="entry name" value="ABC_TRANSPORTER_1"/>
    <property type="match status" value="1"/>
</dbReference>
<dbReference type="GO" id="GO:0005524">
    <property type="term" value="F:ATP binding"/>
    <property type="evidence" value="ECO:0007669"/>
    <property type="project" value="UniProtKB-KW"/>
</dbReference>
<dbReference type="PANTHER" id="PTHR43394">
    <property type="entry name" value="ATP-DEPENDENT PERMEASE MDL1, MITOCHONDRIAL"/>
    <property type="match status" value="1"/>
</dbReference>
<evidence type="ECO:0000259" key="12">
    <source>
        <dbReference type="PROSITE" id="PS50929"/>
    </source>
</evidence>
<comment type="subcellular location">
    <subcellularLocation>
        <location evidence="1">Cell membrane</location>
        <topology evidence="1">Multi-pass membrane protein</topology>
    </subcellularLocation>
</comment>
<dbReference type="PROSITE" id="PS50893">
    <property type="entry name" value="ABC_TRANSPORTER_2"/>
    <property type="match status" value="1"/>
</dbReference>
<dbReference type="PANTHER" id="PTHR43394:SF1">
    <property type="entry name" value="ATP-BINDING CASSETTE SUB-FAMILY B MEMBER 10, MITOCHONDRIAL"/>
    <property type="match status" value="1"/>
</dbReference>
<evidence type="ECO:0000256" key="5">
    <source>
        <dbReference type="ARBA" id="ARBA00022741"/>
    </source>
</evidence>
<dbReference type="InterPro" id="IPR003593">
    <property type="entry name" value="AAA+_ATPase"/>
</dbReference>
<sequence length="650" mass="68731">MTTNNGNIDSTTPEAKITALTANTPSKQTAAGTAVTTEPLTAAAQDASNIASASDLGVFATLRRGVQVTPQLVRGMWLTLVLAIIAAAGKISVPIAVQSAIDSGILAGGEIDTARVAVVCAVAFAAVVIAGVCTSIMNVRLFKSAEDGLASLRQQAFSHIHRLTVLTQNTERRGSLVSRVTSDVDTVSLFVQWGGIMLLTSLLQIAAATLVMFFYSWQLALLVWLVFIPFVLLLQPFQRRVNKAYTVVRARMGTLLGAVSEAIVGAPTIAAYGVGPAMESRVNTAVRAHQRAAVRAMKNVAFTFSAGVFAANLVLVAVVIAGAYLGVGGQVTPGKLIAFLFLVQLFTGPVQMATEVLNEMQNAVAGWRRVLAILETPVDVVSPQLSPVTIPSGPAQLEVRGLNFSYPQAPRVLKDISLTIAAGQRVAVVGETGSGKTTLAKLAARFVDPDSGQILLDGVDLKDHSEQDLRRRVLLVPQEGFLFDDTLAGNIAYGQGHNLSELERNALVQRAIVALSLEDWVAGFPLGIHSPVGQRGGLLSAGERQLVALARAYVTKADLLVMDEVTSAVDPATEVAIARALDSLMVGKSTITIAHRLSTAAASDQVIVLDHGRVVEHGPHGELLAQGGRYSRMFEAWLSQTAQEQRGSHQ</sequence>
<dbReference type="Gene3D" id="1.20.1560.10">
    <property type="entry name" value="ABC transporter type 1, transmembrane domain"/>
    <property type="match status" value="1"/>
</dbReference>
<keyword evidence="3" id="KW-1003">Cell membrane</keyword>
<evidence type="ECO:0000259" key="11">
    <source>
        <dbReference type="PROSITE" id="PS50893"/>
    </source>
</evidence>
<keyword evidence="8 10" id="KW-0472">Membrane</keyword>
<keyword evidence="4 10" id="KW-0812">Transmembrane</keyword>
<evidence type="ECO:0000256" key="8">
    <source>
        <dbReference type="ARBA" id="ARBA00023136"/>
    </source>
</evidence>
<evidence type="ECO:0000256" key="7">
    <source>
        <dbReference type="ARBA" id="ARBA00022989"/>
    </source>
</evidence>
<evidence type="ECO:0000256" key="10">
    <source>
        <dbReference type="SAM" id="Phobius"/>
    </source>
</evidence>
<dbReference type="InterPro" id="IPR003439">
    <property type="entry name" value="ABC_transporter-like_ATP-bd"/>
</dbReference>
<feature type="transmembrane region" description="Helical" evidence="10">
    <location>
        <begin position="116"/>
        <end position="137"/>
    </location>
</feature>
<dbReference type="InterPro" id="IPR017871">
    <property type="entry name" value="ABC_transporter-like_CS"/>
</dbReference>
<evidence type="ECO:0000256" key="1">
    <source>
        <dbReference type="ARBA" id="ARBA00004651"/>
    </source>
</evidence>
<dbReference type="EMBL" id="CP146203">
    <property type="protein sequence ID" value="XBH22795.1"/>
    <property type="molecule type" value="Genomic_DNA"/>
</dbReference>
<comment type="similarity">
    <text evidence="9">Belongs to the ABC transporter superfamily. Lipid exporter (TC 3.A.1.106) family.</text>
</comment>
<organism evidence="13">
    <name type="scientific">Jonesiaceae bacterium BS-20</name>
    <dbReference type="NCBI Taxonomy" id="3120821"/>
    <lineage>
        <taxon>Bacteria</taxon>
        <taxon>Bacillati</taxon>
        <taxon>Actinomycetota</taxon>
        <taxon>Actinomycetes</taxon>
        <taxon>Micrococcales</taxon>
        <taxon>Jonesiaceae</taxon>
    </lineage>
</organism>
<reference evidence="13" key="1">
    <citation type="submission" date="2024-02" db="EMBL/GenBank/DDBJ databases">
        <title>Tomenella chthoni gen. nov. sp. nov., a member of the family Jonesiaceae isolated from bat guano.</title>
        <authorList>
            <person name="Miller S.L."/>
            <person name="King J."/>
            <person name="Sankaranarayanan K."/>
            <person name="Lawson P.A."/>
        </authorList>
    </citation>
    <scope>NUCLEOTIDE SEQUENCE</scope>
    <source>
        <strain evidence="13">BS-20</strain>
    </source>
</reference>